<proteinExistence type="predicted"/>
<sequence>MTETLESPKQDLQSTWFDNFVAKLRVHELALETNTASEEVRSFYDTIFSGNIDSMALMNKTHIQKHFVGKIIVDYVKIIHQNSPLKLAFDYNDSEILVWAEIPNDDEAMERKLIMAEAKINAKYHEFGFDMTTTIVEARDFMAIPNHYKTFID</sequence>
<organism evidence="1 2">
    <name type="scientific">Arcicella aurantiaca</name>
    <dbReference type="NCBI Taxonomy" id="591202"/>
    <lineage>
        <taxon>Bacteria</taxon>
        <taxon>Pseudomonadati</taxon>
        <taxon>Bacteroidota</taxon>
        <taxon>Cytophagia</taxon>
        <taxon>Cytophagales</taxon>
        <taxon>Flectobacillaceae</taxon>
        <taxon>Arcicella</taxon>
    </lineage>
</organism>
<dbReference type="RefSeq" id="WP_109741183.1">
    <property type="nucleotide sequence ID" value="NZ_QGGO01000002.1"/>
</dbReference>
<name>A0A316EFF8_9BACT</name>
<evidence type="ECO:0000313" key="1">
    <source>
        <dbReference type="EMBL" id="PWK28841.1"/>
    </source>
</evidence>
<evidence type="ECO:0000313" key="2">
    <source>
        <dbReference type="Proteomes" id="UP000245489"/>
    </source>
</evidence>
<accession>A0A316EFF8</accession>
<gene>
    <name evidence="1" type="ORF">LV89_00394</name>
</gene>
<dbReference type="AlphaFoldDB" id="A0A316EFF8"/>
<protein>
    <submittedName>
        <fullName evidence="1">Uncharacterized protein</fullName>
    </submittedName>
</protein>
<reference evidence="1 2" key="1">
    <citation type="submission" date="2018-05" db="EMBL/GenBank/DDBJ databases">
        <title>Genomic Encyclopedia of Archaeal and Bacterial Type Strains, Phase II (KMG-II): from individual species to whole genera.</title>
        <authorList>
            <person name="Goeker M."/>
        </authorList>
    </citation>
    <scope>NUCLEOTIDE SEQUENCE [LARGE SCALE GENOMIC DNA]</scope>
    <source>
        <strain evidence="1 2">DSM 22214</strain>
    </source>
</reference>
<keyword evidence="2" id="KW-1185">Reference proteome</keyword>
<comment type="caution">
    <text evidence="1">The sequence shown here is derived from an EMBL/GenBank/DDBJ whole genome shotgun (WGS) entry which is preliminary data.</text>
</comment>
<dbReference type="Proteomes" id="UP000245489">
    <property type="component" value="Unassembled WGS sequence"/>
</dbReference>
<dbReference type="OrthoDB" id="952658at2"/>
<dbReference type="EMBL" id="QGGO01000002">
    <property type="protein sequence ID" value="PWK28841.1"/>
    <property type="molecule type" value="Genomic_DNA"/>
</dbReference>